<accession>A0AAD9IND7</accession>
<gene>
    <name evidence="3" type="ORF">QBZ16_002873</name>
</gene>
<evidence type="ECO:0000313" key="4">
    <source>
        <dbReference type="Proteomes" id="UP001255856"/>
    </source>
</evidence>
<dbReference type="PANTHER" id="PTHR21531">
    <property type="entry name" value="LOW-TEMPERATURE VIABILITY PROTEIN LTV1-RELATED"/>
    <property type="match status" value="1"/>
</dbReference>
<keyword evidence="4" id="KW-1185">Reference proteome</keyword>
<proteinExistence type="inferred from homology"/>
<dbReference type="Proteomes" id="UP001255856">
    <property type="component" value="Unassembled WGS sequence"/>
</dbReference>
<dbReference type="GO" id="GO:0030688">
    <property type="term" value="C:preribosome, small subunit precursor"/>
    <property type="evidence" value="ECO:0007669"/>
    <property type="project" value="TreeGrafter"/>
</dbReference>
<evidence type="ECO:0000256" key="1">
    <source>
        <dbReference type="ARBA" id="ARBA00009078"/>
    </source>
</evidence>
<protein>
    <recommendedName>
        <fullName evidence="5">LTV1-like protein</fullName>
    </recommendedName>
</protein>
<dbReference type="AlphaFoldDB" id="A0AAD9IND7"/>
<feature type="compositionally biased region" description="Acidic residues" evidence="2">
    <location>
        <begin position="202"/>
        <end position="223"/>
    </location>
</feature>
<dbReference type="GO" id="GO:0042274">
    <property type="term" value="P:ribosomal small subunit biogenesis"/>
    <property type="evidence" value="ECO:0007669"/>
    <property type="project" value="InterPro"/>
</dbReference>
<comment type="similarity">
    <text evidence="1">Belongs to the LTV1 family.</text>
</comment>
<dbReference type="PANTHER" id="PTHR21531:SF0">
    <property type="entry name" value="PROTEIN LTV1 HOMOLOG"/>
    <property type="match status" value="1"/>
</dbReference>
<organism evidence="3 4">
    <name type="scientific">Prototheca wickerhamii</name>
    <dbReference type="NCBI Taxonomy" id="3111"/>
    <lineage>
        <taxon>Eukaryota</taxon>
        <taxon>Viridiplantae</taxon>
        <taxon>Chlorophyta</taxon>
        <taxon>core chlorophytes</taxon>
        <taxon>Trebouxiophyceae</taxon>
        <taxon>Chlorellales</taxon>
        <taxon>Chlorellaceae</taxon>
        <taxon>Prototheca</taxon>
    </lineage>
</organism>
<dbReference type="GO" id="GO:0000056">
    <property type="term" value="P:ribosomal small subunit export from nucleus"/>
    <property type="evidence" value="ECO:0007669"/>
    <property type="project" value="TreeGrafter"/>
</dbReference>
<dbReference type="EMBL" id="JASFZW010000003">
    <property type="protein sequence ID" value="KAK2079182.1"/>
    <property type="molecule type" value="Genomic_DNA"/>
</dbReference>
<reference evidence="3" key="1">
    <citation type="submission" date="2021-01" db="EMBL/GenBank/DDBJ databases">
        <authorList>
            <person name="Eckstrom K.M.E."/>
        </authorList>
    </citation>
    <scope>NUCLEOTIDE SEQUENCE</scope>
    <source>
        <strain evidence="3">UVCC 0001</strain>
    </source>
</reference>
<feature type="region of interest" description="Disordered" evidence="2">
    <location>
        <begin position="53"/>
        <end position="74"/>
    </location>
</feature>
<dbReference type="GO" id="GO:0005829">
    <property type="term" value="C:cytosol"/>
    <property type="evidence" value="ECO:0007669"/>
    <property type="project" value="TreeGrafter"/>
</dbReference>
<feature type="compositionally biased region" description="Basic and acidic residues" evidence="2">
    <location>
        <begin position="486"/>
        <end position="526"/>
    </location>
</feature>
<sequence>MLYPPGHPLAWLEEEAAPSTLTPERRRELIELGFPDDGYDYLAHMRVVGGRGAAGRLQGPDAEEPAEAPAPGPSVFVAAPRPQAPVPDAALYDAHALVLPSGAAADDEEALRVMGGVTAFARRRQRAPGATRVELEELETVVEEAEADGDEADDGMADGIGDLLDDFVLTAMAAPEGAESAASDEEAEDEVLVSDIESVLVESDEEEEDEEEEEEEEEEEGDGLGELRSFGGAAGSRAPPKAGSIASTYWREERQDRRGLLTNLDEQFEHVALEYDEDEIGDLSDQEEDMGGDIDQAELHAQLQSLLTIDQQDRAASIMRMGMVSKKGSSLTSQFARFGIVDEYGPAAIAKSKELALRALEEEEAAEAEGRGTGTQVYVEANHRERERWDAESVLSLRSNLDNHPGRIGSDRPAGRRRGPGSSVAEEGPSLGPIHLNRLGFPVEAGAKLGRVREEEAEEAEESEAGSEAEAEVGGGRVPPSALPQRTKDETAEEKRARKAAVKEAKRAGRVAKKELKQLFKDERSKTARRVATAQPQPALRLP</sequence>
<feature type="compositionally biased region" description="Basic and acidic residues" evidence="2">
    <location>
        <begin position="381"/>
        <end position="391"/>
    </location>
</feature>
<dbReference type="GO" id="GO:0005634">
    <property type="term" value="C:nucleus"/>
    <property type="evidence" value="ECO:0007669"/>
    <property type="project" value="TreeGrafter"/>
</dbReference>
<feature type="compositionally biased region" description="Acidic residues" evidence="2">
    <location>
        <begin position="455"/>
        <end position="471"/>
    </location>
</feature>
<evidence type="ECO:0008006" key="5">
    <source>
        <dbReference type="Google" id="ProtNLM"/>
    </source>
</evidence>
<feature type="region of interest" description="Disordered" evidence="2">
    <location>
        <begin position="362"/>
        <end position="543"/>
    </location>
</feature>
<name>A0AAD9IND7_PROWI</name>
<evidence type="ECO:0000256" key="2">
    <source>
        <dbReference type="SAM" id="MobiDB-lite"/>
    </source>
</evidence>
<feature type="region of interest" description="Disordered" evidence="2">
    <location>
        <begin position="200"/>
        <end position="250"/>
    </location>
</feature>
<comment type="caution">
    <text evidence="3">The sequence shown here is derived from an EMBL/GenBank/DDBJ whole genome shotgun (WGS) entry which is preliminary data.</text>
</comment>
<evidence type="ECO:0000313" key="3">
    <source>
        <dbReference type="EMBL" id="KAK2079182.1"/>
    </source>
</evidence>
<dbReference type="InterPro" id="IPR007307">
    <property type="entry name" value="Ltv1"/>
</dbReference>